<feature type="coiled-coil region" evidence="1">
    <location>
        <begin position="319"/>
        <end position="410"/>
    </location>
</feature>
<dbReference type="PANTHER" id="PTHR22091:SF1">
    <property type="entry name" value="COILED-COIL DOMAIN-CONTAINING PROTEIN 77"/>
    <property type="match status" value="1"/>
</dbReference>
<accession>A0A6S7G247</accession>
<evidence type="ECO:0000313" key="4">
    <source>
        <dbReference type="Proteomes" id="UP001152795"/>
    </source>
</evidence>
<dbReference type="InterPro" id="IPR037696">
    <property type="entry name" value="CCDC77"/>
</dbReference>
<dbReference type="PANTHER" id="PTHR22091">
    <property type="entry name" value="COILED-COIL DOMAIN-CONTAINING PROTEIN 77"/>
    <property type="match status" value="1"/>
</dbReference>
<keyword evidence="1" id="KW-0175">Coiled coil</keyword>
<dbReference type="EMBL" id="CACRXK020000949">
    <property type="protein sequence ID" value="CAB3985978.1"/>
    <property type="molecule type" value="Genomic_DNA"/>
</dbReference>
<comment type="caution">
    <text evidence="3">The sequence shown here is derived from an EMBL/GenBank/DDBJ whole genome shotgun (WGS) entry which is preliminary data.</text>
</comment>
<keyword evidence="4" id="KW-1185">Reference proteome</keyword>
<dbReference type="GO" id="GO:0005813">
    <property type="term" value="C:centrosome"/>
    <property type="evidence" value="ECO:0007669"/>
    <property type="project" value="TreeGrafter"/>
</dbReference>
<reference evidence="3" key="1">
    <citation type="submission" date="2020-04" db="EMBL/GenBank/DDBJ databases">
        <authorList>
            <person name="Alioto T."/>
            <person name="Alioto T."/>
            <person name="Gomez Garrido J."/>
        </authorList>
    </citation>
    <scope>NUCLEOTIDE SEQUENCE</scope>
    <source>
        <strain evidence="3">A484AB</strain>
    </source>
</reference>
<feature type="coiled-coil region" evidence="1">
    <location>
        <begin position="191"/>
        <end position="222"/>
    </location>
</feature>
<dbReference type="OrthoDB" id="191169at2759"/>
<protein>
    <submittedName>
        <fullName evidence="3">Uncharacterized protein</fullName>
    </submittedName>
</protein>
<evidence type="ECO:0000256" key="1">
    <source>
        <dbReference type="SAM" id="Coils"/>
    </source>
</evidence>
<dbReference type="Proteomes" id="UP001152795">
    <property type="component" value="Unassembled WGS sequence"/>
</dbReference>
<feature type="coiled-coil region" evidence="1">
    <location>
        <begin position="40"/>
        <end position="91"/>
    </location>
</feature>
<proteinExistence type="predicted"/>
<feature type="region of interest" description="Disordered" evidence="2">
    <location>
        <begin position="150"/>
        <end position="190"/>
    </location>
</feature>
<sequence>MADYSDIEDVAISSPLPTINQRLGHLKPSRELLEYYRKKIAEYDGEHEDITRKLEQYKCTYEEQHKMQWEMRQREEEIKELQKALSDMQVYLFQEREHVLRLYAENDRLKIREVDDRKRIQHLLTLTHPPGGEITYFRKKTSEKPVVVKHKNLKGQSRNALEGRGPGGHKKDLTQQKLRSKSHTTDTEQDNQTLLLQIESLQAQLEEQTKLSREEIEGLLEDRRVRSEEHSASTERDQDKIKSLTEKLHKSQDLLYQSTKDFLELKYDLRARERQWMIDRDRLVQEIEHFRLQVDVSGSSMLEATGVSVEPQVAQLQTIQSLKEQVEQAQKLADMYREQCIGLEDELGRIKEETDVGLELFKERNDKVSKRLALMNQRYAALEKRRALEVEGFKNDIKMLRNKLKNVEKHLFKVTVDVPIDGDVDQEVLRNVHATAARSKYLVGELHHLKAKIYSLENDLRHCG</sequence>
<organism evidence="3 4">
    <name type="scientific">Paramuricea clavata</name>
    <name type="common">Red gorgonian</name>
    <name type="synonym">Violescent sea-whip</name>
    <dbReference type="NCBI Taxonomy" id="317549"/>
    <lineage>
        <taxon>Eukaryota</taxon>
        <taxon>Metazoa</taxon>
        <taxon>Cnidaria</taxon>
        <taxon>Anthozoa</taxon>
        <taxon>Octocorallia</taxon>
        <taxon>Malacalcyonacea</taxon>
        <taxon>Plexauridae</taxon>
        <taxon>Paramuricea</taxon>
    </lineage>
</organism>
<evidence type="ECO:0000256" key="2">
    <source>
        <dbReference type="SAM" id="MobiDB-lite"/>
    </source>
</evidence>
<name>A0A6S7G247_PARCT</name>
<gene>
    <name evidence="3" type="ORF">PACLA_8A007499</name>
</gene>
<dbReference type="AlphaFoldDB" id="A0A6S7G247"/>
<evidence type="ECO:0000313" key="3">
    <source>
        <dbReference type="EMBL" id="CAB3985978.1"/>
    </source>
</evidence>